<dbReference type="AlphaFoldDB" id="A0AAN8VCG7"/>
<reference evidence="1 2" key="1">
    <citation type="submission" date="2023-12" db="EMBL/GenBank/DDBJ databases">
        <title>A high-quality genome assembly for Dillenia turbinata (Dilleniales).</title>
        <authorList>
            <person name="Chanderbali A."/>
        </authorList>
    </citation>
    <scope>NUCLEOTIDE SEQUENCE [LARGE SCALE GENOMIC DNA]</scope>
    <source>
        <strain evidence="1">LSX21</strain>
        <tissue evidence="1">Leaf</tissue>
    </source>
</reference>
<evidence type="ECO:0000313" key="2">
    <source>
        <dbReference type="Proteomes" id="UP001370490"/>
    </source>
</evidence>
<dbReference type="EMBL" id="JBAMMX010000011">
    <property type="protein sequence ID" value="KAK6931430.1"/>
    <property type="molecule type" value="Genomic_DNA"/>
</dbReference>
<gene>
    <name evidence="1" type="ORF">RJ641_003223</name>
</gene>
<proteinExistence type="predicted"/>
<dbReference type="Proteomes" id="UP001370490">
    <property type="component" value="Unassembled WGS sequence"/>
</dbReference>
<keyword evidence="2" id="KW-1185">Reference proteome</keyword>
<comment type="caution">
    <text evidence="1">The sequence shown here is derived from an EMBL/GenBank/DDBJ whole genome shotgun (WGS) entry which is preliminary data.</text>
</comment>
<name>A0AAN8VCG7_9MAGN</name>
<evidence type="ECO:0000313" key="1">
    <source>
        <dbReference type="EMBL" id="KAK6931430.1"/>
    </source>
</evidence>
<organism evidence="1 2">
    <name type="scientific">Dillenia turbinata</name>
    <dbReference type="NCBI Taxonomy" id="194707"/>
    <lineage>
        <taxon>Eukaryota</taxon>
        <taxon>Viridiplantae</taxon>
        <taxon>Streptophyta</taxon>
        <taxon>Embryophyta</taxon>
        <taxon>Tracheophyta</taxon>
        <taxon>Spermatophyta</taxon>
        <taxon>Magnoliopsida</taxon>
        <taxon>eudicotyledons</taxon>
        <taxon>Gunneridae</taxon>
        <taxon>Pentapetalae</taxon>
        <taxon>Dilleniales</taxon>
        <taxon>Dilleniaceae</taxon>
        <taxon>Dillenia</taxon>
    </lineage>
</organism>
<sequence length="291" mass="28664">MDMAASMASFNVFTPKFVNAKVRVTSLVYPNSVFFKSRVSPIPIKFHSLRIYHRTKTTKMYNFPTIASSVDDDGEVDSESINSVSNDSRTCAGCLQHHKLVDNLNLVVENDLREEITKSRLGDGAGTVSSLSGLAGGAGGLGGFGDGAGAWCLLCLCLLLLCFEGVGAGEGTNTGAGAGDIVTGVGAGAGGAIDGDGGGSGVPATGGGVAGGRVGAIGGGKAAGSGGKVGDVTGGGVDVFAGGCVADVGVLEGGNGVGTIVGDAAGACALAIPTKARQAKKHANQSEAILW</sequence>
<accession>A0AAN8VCG7</accession>
<protein>
    <submittedName>
        <fullName evidence="1">Uncharacterized protein</fullName>
    </submittedName>
</protein>